<keyword evidence="3" id="KW-1003">Cell membrane</keyword>
<dbReference type="Pfam" id="PF00001">
    <property type="entry name" value="7tm_1"/>
    <property type="match status" value="1"/>
</dbReference>
<feature type="transmembrane region" description="Helical" evidence="11">
    <location>
        <begin position="82"/>
        <end position="109"/>
    </location>
</feature>
<accession>A0ABP1QVV5</accession>
<feature type="region of interest" description="Disordered" evidence="10">
    <location>
        <begin position="327"/>
        <end position="349"/>
    </location>
</feature>
<dbReference type="EMBL" id="CAXLJM020000049">
    <property type="protein sequence ID" value="CAL8113109.1"/>
    <property type="molecule type" value="Genomic_DNA"/>
</dbReference>
<evidence type="ECO:0000256" key="5">
    <source>
        <dbReference type="ARBA" id="ARBA00022989"/>
    </source>
</evidence>
<name>A0ABP1QVV5_9HEXA</name>
<protein>
    <recommendedName>
        <fullName evidence="12">G-protein coupled receptors family 1 profile domain-containing protein</fullName>
    </recommendedName>
</protein>
<evidence type="ECO:0000256" key="8">
    <source>
        <dbReference type="ARBA" id="ARBA00023170"/>
    </source>
</evidence>
<dbReference type="InterPro" id="IPR000276">
    <property type="entry name" value="GPCR_Rhodpsn"/>
</dbReference>
<comment type="similarity">
    <text evidence="2">Belongs to the G-protein coupled receptor 1 family.</text>
</comment>
<dbReference type="PANTHER" id="PTHR24248">
    <property type="entry name" value="ADRENERGIC RECEPTOR-RELATED G-PROTEIN COUPLED RECEPTOR"/>
    <property type="match status" value="1"/>
</dbReference>
<reference evidence="13 14" key="1">
    <citation type="submission" date="2024-08" db="EMBL/GenBank/DDBJ databases">
        <authorList>
            <person name="Cucini C."/>
            <person name="Frati F."/>
        </authorList>
    </citation>
    <scope>NUCLEOTIDE SEQUENCE [LARGE SCALE GENOMIC DNA]</scope>
</reference>
<feature type="transmembrane region" description="Helical" evidence="11">
    <location>
        <begin position="375"/>
        <end position="402"/>
    </location>
</feature>
<feature type="transmembrane region" description="Helical" evidence="11">
    <location>
        <begin position="414"/>
        <end position="432"/>
    </location>
</feature>
<evidence type="ECO:0000313" key="13">
    <source>
        <dbReference type="EMBL" id="CAL8113109.1"/>
    </source>
</evidence>
<evidence type="ECO:0000256" key="2">
    <source>
        <dbReference type="ARBA" id="ARBA00010663"/>
    </source>
</evidence>
<sequence length="518" mass="58596">MENASVGAAPQEILYDLNSVNLPDVDNAIFRDNDESANFLPDIIQPYLPPYPNPSRNPSVFQNSTNSTFEYLFYFTPTLNNIFILACLAICTIWCIVMNLLIIGALWKGHERDKEHVTDMYLINLAFADVLLGFLVFPFMSIVILVGYFPLSATWCNIWVYFDYYLIIATSYGFAALMCSFLVMLKWPEYYPKSKKLHLVFLLLVWILSNAPWTAPFFHDRVSFIYPTGVCGFSIQKNRYFTFYIGFTGLYIPLAIALVAGIFAVKYLKQSARAPFLKLLLKNDSCHVHPFVPSSASDSEFNGLQNIRRGNGVSRTQYMRPMPAGLSPSALPNESSDSSGSSNRPLPNQTKRRSVINISTFHRNKALQDSVRKHFPLVATSLILFVLCRSFFYVYFGIGSILPELFPPDLSHSVYWVMHSYAVLAPIVHLVLDKDVRRSVVRFINEGSFRLPPFSGAVDMSSFGNATSEKQRFDHVLPKVSVIDTIRQQQRVPTGGEHNAMKLSKNGQIVRSNDFIPA</sequence>
<comment type="subcellular location">
    <subcellularLocation>
        <location evidence="1">Cell membrane</location>
        <topology evidence="1">Multi-pass membrane protein</topology>
    </subcellularLocation>
</comment>
<comment type="caution">
    <text evidence="13">The sequence shown here is derived from an EMBL/GenBank/DDBJ whole genome shotgun (WGS) entry which is preliminary data.</text>
</comment>
<keyword evidence="8" id="KW-0675">Receptor</keyword>
<evidence type="ECO:0000256" key="10">
    <source>
        <dbReference type="SAM" id="MobiDB-lite"/>
    </source>
</evidence>
<keyword evidence="6" id="KW-0297">G-protein coupled receptor</keyword>
<feature type="domain" description="G-protein coupled receptors family 1 profile" evidence="12">
    <location>
        <begin position="98"/>
        <end position="429"/>
    </location>
</feature>
<dbReference type="Proteomes" id="UP001642540">
    <property type="component" value="Unassembled WGS sequence"/>
</dbReference>
<keyword evidence="5 11" id="KW-1133">Transmembrane helix</keyword>
<feature type="transmembrane region" description="Helical" evidence="11">
    <location>
        <begin position="243"/>
        <end position="268"/>
    </location>
</feature>
<gene>
    <name evidence="13" type="ORF">ODALV1_LOCUS15917</name>
</gene>
<dbReference type="PRINTS" id="PR00237">
    <property type="entry name" value="GPCRRHODOPSN"/>
</dbReference>
<dbReference type="SUPFAM" id="SSF81321">
    <property type="entry name" value="Family A G protein-coupled receptor-like"/>
    <property type="match status" value="1"/>
</dbReference>
<evidence type="ECO:0000256" key="4">
    <source>
        <dbReference type="ARBA" id="ARBA00022692"/>
    </source>
</evidence>
<feature type="transmembrane region" description="Helical" evidence="11">
    <location>
        <begin position="121"/>
        <end position="149"/>
    </location>
</feature>
<keyword evidence="14" id="KW-1185">Reference proteome</keyword>
<evidence type="ECO:0000256" key="11">
    <source>
        <dbReference type="SAM" id="Phobius"/>
    </source>
</evidence>
<keyword evidence="7 11" id="KW-0472">Membrane</keyword>
<evidence type="ECO:0000256" key="6">
    <source>
        <dbReference type="ARBA" id="ARBA00023040"/>
    </source>
</evidence>
<evidence type="ECO:0000256" key="1">
    <source>
        <dbReference type="ARBA" id="ARBA00004651"/>
    </source>
</evidence>
<dbReference type="Gene3D" id="1.20.1070.10">
    <property type="entry name" value="Rhodopsin 7-helix transmembrane proteins"/>
    <property type="match status" value="1"/>
</dbReference>
<keyword evidence="4 11" id="KW-0812">Transmembrane</keyword>
<feature type="transmembrane region" description="Helical" evidence="11">
    <location>
        <begin position="197"/>
        <end position="215"/>
    </location>
</feature>
<dbReference type="InterPro" id="IPR017452">
    <property type="entry name" value="GPCR_Rhodpsn_7TM"/>
</dbReference>
<keyword evidence="9" id="KW-0807">Transducer</keyword>
<organism evidence="13 14">
    <name type="scientific">Orchesella dallaii</name>
    <dbReference type="NCBI Taxonomy" id="48710"/>
    <lineage>
        <taxon>Eukaryota</taxon>
        <taxon>Metazoa</taxon>
        <taxon>Ecdysozoa</taxon>
        <taxon>Arthropoda</taxon>
        <taxon>Hexapoda</taxon>
        <taxon>Collembola</taxon>
        <taxon>Entomobryomorpha</taxon>
        <taxon>Entomobryoidea</taxon>
        <taxon>Orchesellidae</taxon>
        <taxon>Orchesellinae</taxon>
        <taxon>Orchesella</taxon>
    </lineage>
</organism>
<evidence type="ECO:0000256" key="7">
    <source>
        <dbReference type="ARBA" id="ARBA00023136"/>
    </source>
</evidence>
<evidence type="ECO:0000256" key="3">
    <source>
        <dbReference type="ARBA" id="ARBA00022475"/>
    </source>
</evidence>
<proteinExistence type="inferred from homology"/>
<evidence type="ECO:0000313" key="14">
    <source>
        <dbReference type="Proteomes" id="UP001642540"/>
    </source>
</evidence>
<dbReference type="PROSITE" id="PS50262">
    <property type="entry name" value="G_PROTEIN_RECEP_F1_2"/>
    <property type="match status" value="1"/>
</dbReference>
<evidence type="ECO:0000259" key="12">
    <source>
        <dbReference type="PROSITE" id="PS50262"/>
    </source>
</evidence>
<evidence type="ECO:0000256" key="9">
    <source>
        <dbReference type="ARBA" id="ARBA00023224"/>
    </source>
</evidence>
<feature type="transmembrane region" description="Helical" evidence="11">
    <location>
        <begin position="164"/>
        <end position="185"/>
    </location>
</feature>